<feature type="chain" id="PRO_5034508846" description="Lysine-specific metallo-endopeptidase domain-containing protein" evidence="1">
    <location>
        <begin position="19"/>
        <end position="355"/>
    </location>
</feature>
<reference evidence="2 3" key="1">
    <citation type="submission" date="2018-05" db="EMBL/GenBank/DDBJ databases">
        <title>Genome sequencing and assembly of the regulated plant pathogen Lachnellula willkommii and related sister species for the development of diagnostic species identification markers.</title>
        <authorList>
            <person name="Giroux E."/>
            <person name="Bilodeau G."/>
        </authorList>
    </citation>
    <scope>NUCLEOTIDE SEQUENCE [LARGE SCALE GENOMIC DNA]</scope>
    <source>
        <strain evidence="2 3">CBS 185.66</strain>
    </source>
</reference>
<keyword evidence="1" id="KW-0732">Signal</keyword>
<dbReference type="Gene3D" id="3.40.390.10">
    <property type="entry name" value="Collagenase (Catalytic Domain)"/>
    <property type="match status" value="1"/>
</dbReference>
<dbReference type="SUPFAM" id="SSF55486">
    <property type="entry name" value="Metalloproteases ('zincins'), catalytic domain"/>
    <property type="match status" value="1"/>
</dbReference>
<organism evidence="2 3">
    <name type="scientific">Lachnellula hyalina</name>
    <dbReference type="NCBI Taxonomy" id="1316788"/>
    <lineage>
        <taxon>Eukaryota</taxon>
        <taxon>Fungi</taxon>
        <taxon>Dikarya</taxon>
        <taxon>Ascomycota</taxon>
        <taxon>Pezizomycotina</taxon>
        <taxon>Leotiomycetes</taxon>
        <taxon>Helotiales</taxon>
        <taxon>Lachnaceae</taxon>
        <taxon>Lachnellula</taxon>
    </lineage>
</organism>
<sequence>MRLSTFLVFPALFWASNGQNINQLFHTVPIPGAGSCSGAQSLALNSWLTDTLTLVNAAMDDLKTFDMGNVDATPRLTRNLIAWFKVRVTKGRRVNEGDTGKITTISNTFAALADFLAEQNPNLVGESMPWLFCGGGWQVETDLLYEEDTGNPILDDSVNPPVQANMRTFPIPPGADDSITSLLSKMQQGWPANPAYYAYWSSDIRDYMIVPAAKRYNGNPRDFCTPPTGEIFFAFTIDDMLTDSVTICPDSFNTLSEPFETIQQSMAAPAAANVGTYLNDVSPRGLTLLHEFIHLTLGTDKKKTGDSGTKPTECLTLAGAKAVINPDSYAFFAWSLFLEAHGPNNLQWHTGRSQD</sequence>
<name>A0A8H8R347_9HELO</name>
<evidence type="ECO:0000313" key="3">
    <source>
        <dbReference type="Proteomes" id="UP000431533"/>
    </source>
</evidence>
<evidence type="ECO:0000256" key="1">
    <source>
        <dbReference type="SAM" id="SignalP"/>
    </source>
</evidence>
<dbReference type="EMBL" id="QGMH01000062">
    <property type="protein sequence ID" value="TVY26796.1"/>
    <property type="molecule type" value="Genomic_DNA"/>
</dbReference>
<feature type="signal peptide" evidence="1">
    <location>
        <begin position="1"/>
        <end position="18"/>
    </location>
</feature>
<comment type="caution">
    <text evidence="2">The sequence shown here is derived from an EMBL/GenBank/DDBJ whole genome shotgun (WGS) entry which is preliminary data.</text>
</comment>
<dbReference type="GO" id="GO:0008237">
    <property type="term" value="F:metallopeptidase activity"/>
    <property type="evidence" value="ECO:0007669"/>
    <property type="project" value="InterPro"/>
</dbReference>
<proteinExistence type="predicted"/>
<dbReference type="OrthoDB" id="4259138at2759"/>
<dbReference type="InterPro" id="IPR024079">
    <property type="entry name" value="MetalloPept_cat_dom_sf"/>
</dbReference>
<dbReference type="RefSeq" id="XP_031005584.1">
    <property type="nucleotide sequence ID" value="XM_031149330.1"/>
</dbReference>
<dbReference type="Proteomes" id="UP000431533">
    <property type="component" value="Unassembled WGS sequence"/>
</dbReference>
<keyword evidence="3" id="KW-1185">Reference proteome</keyword>
<evidence type="ECO:0008006" key="4">
    <source>
        <dbReference type="Google" id="ProtNLM"/>
    </source>
</evidence>
<dbReference type="GeneID" id="41984567"/>
<evidence type="ECO:0000313" key="2">
    <source>
        <dbReference type="EMBL" id="TVY26796.1"/>
    </source>
</evidence>
<dbReference type="AlphaFoldDB" id="A0A8H8R347"/>
<protein>
    <recommendedName>
        <fullName evidence="4">Lysine-specific metallo-endopeptidase domain-containing protein</fullName>
    </recommendedName>
</protein>
<gene>
    <name evidence="2" type="ORF">LHYA1_G004369</name>
</gene>
<accession>A0A8H8R347</accession>